<dbReference type="AlphaFoldDB" id="A0A8J4V2L0"/>
<dbReference type="Pfam" id="PF00642">
    <property type="entry name" value="zf-CCCH"/>
    <property type="match status" value="1"/>
</dbReference>
<dbReference type="Pfam" id="PF16543">
    <property type="entry name" value="DFRP_C"/>
    <property type="match status" value="1"/>
</dbReference>
<name>A0A8J4V2L0_9MYCE</name>
<dbReference type="Proteomes" id="UP000695562">
    <property type="component" value="Unassembled WGS sequence"/>
</dbReference>
<dbReference type="Gene3D" id="6.20.400.10">
    <property type="match status" value="1"/>
</dbReference>
<keyword evidence="2 4" id="KW-0863">Zinc-finger</keyword>
<feature type="compositionally biased region" description="Basic and acidic residues" evidence="5">
    <location>
        <begin position="10"/>
        <end position="25"/>
    </location>
</feature>
<dbReference type="GO" id="GO:0008270">
    <property type="term" value="F:zinc ion binding"/>
    <property type="evidence" value="ECO:0007669"/>
    <property type="project" value="UniProtKB-KW"/>
</dbReference>
<dbReference type="OrthoDB" id="278280at2759"/>
<feature type="region of interest" description="Disordered" evidence="5">
    <location>
        <begin position="334"/>
        <end position="382"/>
    </location>
</feature>
<feature type="zinc finger region" description="C3H1-type" evidence="4">
    <location>
        <begin position="173"/>
        <end position="211"/>
    </location>
</feature>
<dbReference type="SMART" id="SM00356">
    <property type="entry name" value="ZnF_C3H1"/>
    <property type="match status" value="2"/>
</dbReference>
<dbReference type="EMBL" id="AJWJ01000353">
    <property type="protein sequence ID" value="KAF2071657.1"/>
    <property type="molecule type" value="Genomic_DNA"/>
</dbReference>
<evidence type="ECO:0000256" key="4">
    <source>
        <dbReference type="PROSITE-ProRule" id="PRU00723"/>
    </source>
</evidence>
<feature type="zinc finger region" description="C3H1-type" evidence="4">
    <location>
        <begin position="96"/>
        <end position="123"/>
    </location>
</feature>
<dbReference type="Gene3D" id="4.10.1000.10">
    <property type="entry name" value="Zinc finger, CCCH-type"/>
    <property type="match status" value="1"/>
</dbReference>
<reference evidence="7" key="1">
    <citation type="submission" date="2020-01" db="EMBL/GenBank/DDBJ databases">
        <title>Development of genomics and gene disruption for Polysphondylium violaceum indicates a role for the polyketide synthase stlB in stalk morphogenesis.</title>
        <authorList>
            <person name="Narita B."/>
            <person name="Kawabe Y."/>
            <person name="Kin K."/>
            <person name="Saito T."/>
            <person name="Gibbs R."/>
            <person name="Kuspa A."/>
            <person name="Muzny D."/>
            <person name="Queller D."/>
            <person name="Richards S."/>
            <person name="Strassman J."/>
            <person name="Sucgang R."/>
            <person name="Worley K."/>
            <person name="Schaap P."/>
        </authorList>
    </citation>
    <scope>NUCLEOTIDE SEQUENCE</scope>
    <source>
        <strain evidence="7">QSvi11</strain>
    </source>
</reference>
<dbReference type="PANTHER" id="PTHR12681">
    <property type="entry name" value="ZINC FINGER-CONTAINING PROTEIN P48ZNF"/>
    <property type="match status" value="1"/>
</dbReference>
<sequence length="382" mass="43758">MPPKPTASKKTVDKDKKKKIEDKTFGLKNKNKSKKVADYVKTVEQQVQNSSLQNKNNAKAAAAKKEKEAAEAAKKEMEAGLGKLTIVQPKLALGVDPKSVVCEFFRHGQCQKGNRCKFSHDLQVERKSVKIDIYTDRRKGETDDKKNDNMEDWDDEKLKTVVDNKRSAANKKNQTDIICKFFLDAIESKKYGWFWECPNGGEKCAYKHCLPEGYQLKKKKTKGEEEEEEIPIEELIEEERAKLTKHTPVTLETFLKWKEEKKLQKEKAEKAASDKRAADIKAGKTSMSGREMFEFNSDLFVDDESAIDVKSKEYERTEEEKQADLVLVENIQKSLFLDGEDDIPDMSDEDEDEDEDEEEENEDSDGGEVQPEDEEEDEASDE</sequence>
<dbReference type="GO" id="GO:0002181">
    <property type="term" value="P:cytoplasmic translation"/>
    <property type="evidence" value="ECO:0007669"/>
    <property type="project" value="TreeGrafter"/>
</dbReference>
<evidence type="ECO:0000256" key="1">
    <source>
        <dbReference type="ARBA" id="ARBA00022723"/>
    </source>
</evidence>
<keyword evidence="8" id="KW-1185">Reference proteome</keyword>
<dbReference type="PROSITE" id="PS50103">
    <property type="entry name" value="ZF_C3H1"/>
    <property type="match status" value="2"/>
</dbReference>
<feature type="compositionally biased region" description="Acidic residues" evidence="5">
    <location>
        <begin position="338"/>
        <end position="382"/>
    </location>
</feature>
<evidence type="ECO:0000256" key="2">
    <source>
        <dbReference type="ARBA" id="ARBA00022771"/>
    </source>
</evidence>
<keyword evidence="3 4" id="KW-0862">Zinc</keyword>
<comment type="caution">
    <text evidence="7">The sequence shown here is derived from an EMBL/GenBank/DDBJ whole genome shotgun (WGS) entry which is preliminary data.</text>
</comment>
<keyword evidence="1 4" id="KW-0479">Metal-binding</keyword>
<accession>A0A8J4V2L0</accession>
<organism evidence="7 8">
    <name type="scientific">Polysphondylium violaceum</name>
    <dbReference type="NCBI Taxonomy" id="133409"/>
    <lineage>
        <taxon>Eukaryota</taxon>
        <taxon>Amoebozoa</taxon>
        <taxon>Evosea</taxon>
        <taxon>Eumycetozoa</taxon>
        <taxon>Dictyostelia</taxon>
        <taxon>Dictyosteliales</taxon>
        <taxon>Dictyosteliaceae</taxon>
        <taxon>Polysphondylium</taxon>
    </lineage>
</organism>
<evidence type="ECO:0000259" key="6">
    <source>
        <dbReference type="PROSITE" id="PS50103"/>
    </source>
</evidence>
<evidence type="ECO:0000313" key="8">
    <source>
        <dbReference type="Proteomes" id="UP000695562"/>
    </source>
</evidence>
<evidence type="ECO:0000256" key="5">
    <source>
        <dbReference type="SAM" id="MobiDB-lite"/>
    </source>
</evidence>
<feature type="domain" description="C3H1-type" evidence="6">
    <location>
        <begin position="173"/>
        <end position="211"/>
    </location>
</feature>
<evidence type="ECO:0000313" key="7">
    <source>
        <dbReference type="EMBL" id="KAF2071657.1"/>
    </source>
</evidence>
<feature type="region of interest" description="Disordered" evidence="5">
    <location>
        <begin position="48"/>
        <end position="70"/>
    </location>
</feature>
<dbReference type="GO" id="GO:0005829">
    <property type="term" value="C:cytosol"/>
    <property type="evidence" value="ECO:0007669"/>
    <property type="project" value="TreeGrafter"/>
</dbReference>
<dbReference type="InterPro" id="IPR036855">
    <property type="entry name" value="Znf_CCCH_sf"/>
</dbReference>
<dbReference type="PANTHER" id="PTHR12681:SF0">
    <property type="entry name" value="ZINC FINGER CCCH DOMAIN-CONTAINING PROTEIN 15"/>
    <property type="match status" value="1"/>
</dbReference>
<feature type="region of interest" description="Disordered" evidence="5">
    <location>
        <begin position="1"/>
        <end position="27"/>
    </location>
</feature>
<proteinExistence type="predicted"/>
<feature type="domain" description="C3H1-type" evidence="6">
    <location>
        <begin position="96"/>
        <end position="123"/>
    </location>
</feature>
<dbReference type="InterPro" id="IPR000571">
    <property type="entry name" value="Znf_CCCH"/>
</dbReference>
<dbReference type="GO" id="GO:0003729">
    <property type="term" value="F:mRNA binding"/>
    <property type="evidence" value="ECO:0007669"/>
    <property type="project" value="TreeGrafter"/>
</dbReference>
<gene>
    <name evidence="7" type="ORF">CYY_007032</name>
</gene>
<evidence type="ECO:0000256" key="3">
    <source>
        <dbReference type="ARBA" id="ARBA00022833"/>
    </source>
</evidence>
<dbReference type="InterPro" id="IPR032378">
    <property type="entry name" value="ZC3H15/TMA46_C"/>
</dbReference>
<protein>
    <recommendedName>
        <fullName evidence="6">C3H1-type domain-containing protein</fullName>
    </recommendedName>
</protein>
<dbReference type="SUPFAM" id="SSF90229">
    <property type="entry name" value="CCCH zinc finger"/>
    <property type="match status" value="1"/>
</dbReference>